<dbReference type="OrthoDB" id="2802668at2759"/>
<protein>
    <submittedName>
        <fullName evidence="1">Uncharacterized protein</fullName>
    </submittedName>
</protein>
<comment type="caution">
    <text evidence="1">The sequence shown here is derived from an EMBL/GenBank/DDBJ whole genome shotgun (WGS) entry which is preliminary data.</text>
</comment>
<name>A0A9P3LJU2_9APHY</name>
<dbReference type="AlphaFoldDB" id="A0A9P3LJU2"/>
<gene>
    <name evidence="1" type="ORF">PsYK624_132390</name>
</gene>
<proteinExistence type="predicted"/>
<accession>A0A9P3LJU2</accession>
<evidence type="ECO:0000313" key="1">
    <source>
        <dbReference type="EMBL" id="GJE97029.1"/>
    </source>
</evidence>
<reference evidence="1 2" key="1">
    <citation type="submission" date="2021-08" db="EMBL/GenBank/DDBJ databases">
        <title>Draft Genome Sequence of Phanerochaete sordida strain YK-624.</title>
        <authorList>
            <person name="Mori T."/>
            <person name="Dohra H."/>
            <person name="Suzuki T."/>
            <person name="Kawagishi H."/>
            <person name="Hirai H."/>
        </authorList>
    </citation>
    <scope>NUCLEOTIDE SEQUENCE [LARGE SCALE GENOMIC DNA]</scope>
    <source>
        <strain evidence="1 2">YK-624</strain>
    </source>
</reference>
<evidence type="ECO:0000313" key="2">
    <source>
        <dbReference type="Proteomes" id="UP000703269"/>
    </source>
</evidence>
<keyword evidence="2" id="KW-1185">Reference proteome</keyword>
<organism evidence="1 2">
    <name type="scientific">Phanerochaete sordida</name>
    <dbReference type="NCBI Taxonomy" id="48140"/>
    <lineage>
        <taxon>Eukaryota</taxon>
        <taxon>Fungi</taxon>
        <taxon>Dikarya</taxon>
        <taxon>Basidiomycota</taxon>
        <taxon>Agaricomycotina</taxon>
        <taxon>Agaricomycetes</taxon>
        <taxon>Polyporales</taxon>
        <taxon>Phanerochaetaceae</taxon>
        <taxon>Phanerochaete</taxon>
    </lineage>
</organism>
<dbReference type="EMBL" id="BPQB01000066">
    <property type="protein sequence ID" value="GJE97029.1"/>
    <property type="molecule type" value="Genomic_DNA"/>
</dbReference>
<dbReference type="Proteomes" id="UP000703269">
    <property type="component" value="Unassembled WGS sequence"/>
</dbReference>
<sequence length="327" mass="36656">MSESAPLILPPETVRDIVFMLTILYIEDLVVGPLSLRAEQDIVTLAQSLGLDLNFNPVEALPVSSMQLRHFTLEALSGILGIPLCKDGLWRLEGKPYTKIAPVRRWCAAAERYTRSGSPDYDHAALALRGCAGSSMLRVYTLVFLANAFRPLVRHRAGLGQPHAGVLFTNMPSVDDLEALNAQIDAAYADTHEIFQRLHLPVWRAHLIETALFHTYDIHYGMIKFARHRAEMIALRKKNPRAPDMPPEEPLEPVEGILRTVQEADTRVHETWAHSLSFNAAFGAPRLKAWSELLTWLIGCEGDTLEERMAAPRDSSHRSEQDIVDNK</sequence>